<feature type="compositionally biased region" description="Polar residues" evidence="1">
    <location>
        <begin position="1"/>
        <end position="11"/>
    </location>
</feature>
<dbReference type="AlphaFoldDB" id="A0AAW0SWI7"/>
<gene>
    <name evidence="2" type="ORF">O3P69_019271</name>
</gene>
<reference evidence="2 3" key="1">
    <citation type="submission" date="2023-03" db="EMBL/GenBank/DDBJ databases">
        <title>High-quality genome of Scylla paramamosain provides insights in environmental adaptation.</title>
        <authorList>
            <person name="Zhang L."/>
        </authorList>
    </citation>
    <scope>NUCLEOTIDE SEQUENCE [LARGE SCALE GENOMIC DNA]</scope>
    <source>
        <strain evidence="2">LZ_2023a</strain>
        <tissue evidence="2">Muscle</tissue>
    </source>
</reference>
<evidence type="ECO:0000313" key="2">
    <source>
        <dbReference type="EMBL" id="KAK8379284.1"/>
    </source>
</evidence>
<evidence type="ECO:0000256" key="1">
    <source>
        <dbReference type="SAM" id="MobiDB-lite"/>
    </source>
</evidence>
<evidence type="ECO:0000313" key="3">
    <source>
        <dbReference type="Proteomes" id="UP001487740"/>
    </source>
</evidence>
<dbReference type="Proteomes" id="UP001487740">
    <property type="component" value="Unassembled WGS sequence"/>
</dbReference>
<protein>
    <submittedName>
        <fullName evidence="2">Uncharacterized protein</fullName>
    </submittedName>
</protein>
<organism evidence="2 3">
    <name type="scientific">Scylla paramamosain</name>
    <name type="common">Mud crab</name>
    <dbReference type="NCBI Taxonomy" id="85552"/>
    <lineage>
        <taxon>Eukaryota</taxon>
        <taxon>Metazoa</taxon>
        <taxon>Ecdysozoa</taxon>
        <taxon>Arthropoda</taxon>
        <taxon>Crustacea</taxon>
        <taxon>Multicrustacea</taxon>
        <taxon>Malacostraca</taxon>
        <taxon>Eumalacostraca</taxon>
        <taxon>Eucarida</taxon>
        <taxon>Decapoda</taxon>
        <taxon>Pleocyemata</taxon>
        <taxon>Brachyura</taxon>
        <taxon>Eubrachyura</taxon>
        <taxon>Portunoidea</taxon>
        <taxon>Portunidae</taxon>
        <taxon>Portuninae</taxon>
        <taxon>Scylla</taxon>
    </lineage>
</organism>
<proteinExistence type="predicted"/>
<name>A0AAW0SWI7_SCYPA</name>
<accession>A0AAW0SWI7</accession>
<feature type="region of interest" description="Disordered" evidence="1">
    <location>
        <begin position="1"/>
        <end position="36"/>
    </location>
</feature>
<comment type="caution">
    <text evidence="2">The sequence shown here is derived from an EMBL/GenBank/DDBJ whole genome shotgun (WGS) entry which is preliminary data.</text>
</comment>
<keyword evidence="3" id="KW-1185">Reference proteome</keyword>
<sequence>MLRQSVASQAQLPRPSAPRDLRGPLRSTPLPDMLAATHRALTPHPITVKMGRLKHCVAVRLCCVLGPGA</sequence>
<dbReference type="EMBL" id="JARAKH010000043">
    <property type="protein sequence ID" value="KAK8379284.1"/>
    <property type="molecule type" value="Genomic_DNA"/>
</dbReference>